<evidence type="ECO:0000256" key="1">
    <source>
        <dbReference type="SAM" id="Coils"/>
    </source>
</evidence>
<sequence>MIHFLKDNTCCQDGGGDGPEGKDCLSKWKRRLETVSNKYNISSANTIKAHAEYQSSLAWQMKLKNWNDIIKETDENADAIVKELSFFIEQTGIVCDNSAETVKAFKRLLGLVKSIFDTFYDYNGEKGLKHKIIGFKKEIECLKNVSEEDKAEVIQCIEVYEEKIIMVCDMTDTVLKQLLETFKYTNLLHSSIGGCYGLEAKLDEMLDVFEGSSNGGNPSYAATSKVEKEEDSKEKSKGRKKPILDNNYSYPCNDVVVQPMPQLPINQSYYYIQIEQDLERALHKTESLKNDWIDCKKVSDKHLSERDSLREAIKNAESAESTK</sequence>
<name>A0A504J0L7_9FLAO</name>
<protein>
    <submittedName>
        <fullName evidence="3">Uncharacterized protein</fullName>
    </submittedName>
</protein>
<comment type="caution">
    <text evidence="3">The sequence shown here is derived from an EMBL/GenBank/DDBJ whole genome shotgun (WGS) entry which is preliminary data.</text>
</comment>
<evidence type="ECO:0000313" key="4">
    <source>
        <dbReference type="Proteomes" id="UP000315540"/>
    </source>
</evidence>
<accession>A0A504J0L7</accession>
<dbReference type="AlphaFoldDB" id="A0A504J0L7"/>
<dbReference type="EMBL" id="VFWZ01000006">
    <property type="protein sequence ID" value="TPN83954.1"/>
    <property type="molecule type" value="Genomic_DNA"/>
</dbReference>
<evidence type="ECO:0000313" key="3">
    <source>
        <dbReference type="EMBL" id="TPN83954.1"/>
    </source>
</evidence>
<gene>
    <name evidence="3" type="ORF">FHK87_18490</name>
</gene>
<proteinExistence type="predicted"/>
<feature type="compositionally biased region" description="Basic and acidic residues" evidence="2">
    <location>
        <begin position="225"/>
        <end position="235"/>
    </location>
</feature>
<keyword evidence="1" id="KW-0175">Coiled coil</keyword>
<dbReference type="OrthoDB" id="1161820at2"/>
<feature type="region of interest" description="Disordered" evidence="2">
    <location>
        <begin position="218"/>
        <end position="245"/>
    </location>
</feature>
<organism evidence="3 4">
    <name type="scientific">Aquimarina algicola</name>
    <dbReference type="NCBI Taxonomy" id="2589995"/>
    <lineage>
        <taxon>Bacteria</taxon>
        <taxon>Pseudomonadati</taxon>
        <taxon>Bacteroidota</taxon>
        <taxon>Flavobacteriia</taxon>
        <taxon>Flavobacteriales</taxon>
        <taxon>Flavobacteriaceae</taxon>
        <taxon>Aquimarina</taxon>
    </lineage>
</organism>
<evidence type="ECO:0000256" key="2">
    <source>
        <dbReference type="SAM" id="MobiDB-lite"/>
    </source>
</evidence>
<feature type="coiled-coil region" evidence="1">
    <location>
        <begin position="271"/>
        <end position="319"/>
    </location>
</feature>
<dbReference type="RefSeq" id="WP_140595262.1">
    <property type="nucleotide sequence ID" value="NZ_VFWZ01000006.1"/>
</dbReference>
<dbReference type="Proteomes" id="UP000315540">
    <property type="component" value="Unassembled WGS sequence"/>
</dbReference>
<reference evidence="3 4" key="1">
    <citation type="submission" date="2019-06" db="EMBL/GenBank/DDBJ databases">
        <authorList>
            <person name="Meng X."/>
        </authorList>
    </citation>
    <scope>NUCLEOTIDE SEQUENCE [LARGE SCALE GENOMIC DNA]</scope>
    <source>
        <strain evidence="3 4">M625</strain>
    </source>
</reference>
<keyword evidence="4" id="KW-1185">Reference proteome</keyword>